<dbReference type="Proteomes" id="UP001199044">
    <property type="component" value="Unassembled WGS sequence"/>
</dbReference>
<dbReference type="SMART" id="SM00464">
    <property type="entry name" value="LON"/>
    <property type="match status" value="1"/>
</dbReference>
<dbReference type="InterPro" id="IPR046336">
    <property type="entry name" value="Lon_prtase_N_sf"/>
</dbReference>
<keyword evidence="3" id="KW-1185">Reference proteome</keyword>
<proteinExistence type="predicted"/>
<dbReference type="RefSeq" id="WP_179946787.1">
    <property type="nucleotide sequence ID" value="NZ_AP014635.1"/>
</dbReference>
<dbReference type="EMBL" id="JAIWIU010000076">
    <property type="protein sequence ID" value="MCA2016928.1"/>
    <property type="molecule type" value="Genomic_DNA"/>
</dbReference>
<evidence type="ECO:0000313" key="3">
    <source>
        <dbReference type="Proteomes" id="UP001199044"/>
    </source>
</evidence>
<organism evidence="2 3">
    <name type="scientific">Vibrio tritonius</name>
    <dbReference type="NCBI Taxonomy" id="1435069"/>
    <lineage>
        <taxon>Bacteria</taxon>
        <taxon>Pseudomonadati</taxon>
        <taxon>Pseudomonadota</taxon>
        <taxon>Gammaproteobacteria</taxon>
        <taxon>Vibrionales</taxon>
        <taxon>Vibrionaceae</taxon>
        <taxon>Vibrio</taxon>
    </lineage>
</organism>
<reference evidence="3" key="1">
    <citation type="submission" date="2023-07" db="EMBL/GenBank/DDBJ databases">
        <title>Molecular identification of indigenous halophilic bacteria isolated from red sea cost, biodegradation of synthetic dyes and assessment of degraded metabolite toxicity.</title>
        <authorList>
            <person name="Chaieb K."/>
            <person name="Altayb H.N."/>
        </authorList>
    </citation>
    <scope>NUCLEOTIDE SEQUENCE [LARGE SCALE GENOMIC DNA]</scope>
    <source>
        <strain evidence="3">K20</strain>
    </source>
</reference>
<sequence>MEEIMLFPLGSVLMPEGKMKLRIFEPRYQRMVAQASKTDTGFGICLYDSSADKKSNPLSHFGTWVKIVDFETLGDGLLGITVVGAKRFKIRSVRSEFDGLRMAKIDLLPSWPVRHMDENEAFLAHRLQKVYRDFPQLGELYTHCFYDDASWVTQRWLELMPLVNQQFDQISQNNDCDKALSYLLNAIESFGDGE</sequence>
<dbReference type="PANTHER" id="PTHR46732:SF8">
    <property type="entry name" value="ATP-DEPENDENT PROTEASE LA (LON) DOMAIN PROTEIN"/>
    <property type="match status" value="1"/>
</dbReference>
<gene>
    <name evidence="2" type="ORF">LDJ79_12455</name>
</gene>
<dbReference type="SUPFAM" id="SSF88697">
    <property type="entry name" value="PUA domain-like"/>
    <property type="match status" value="1"/>
</dbReference>
<dbReference type="Gene3D" id="2.30.130.40">
    <property type="entry name" value="LON domain-like"/>
    <property type="match status" value="1"/>
</dbReference>
<dbReference type="InterPro" id="IPR015947">
    <property type="entry name" value="PUA-like_sf"/>
</dbReference>
<accession>A0ABS7YML0</accession>
<evidence type="ECO:0000259" key="1">
    <source>
        <dbReference type="SMART" id="SM00464"/>
    </source>
</evidence>
<protein>
    <submittedName>
        <fullName evidence="2">LON peptidase substrate-binding domain-containing protein</fullName>
    </submittedName>
</protein>
<evidence type="ECO:0000313" key="2">
    <source>
        <dbReference type="EMBL" id="MCA2016928.1"/>
    </source>
</evidence>
<feature type="domain" description="Lon N-terminal" evidence="1">
    <location>
        <begin position="3"/>
        <end position="189"/>
    </location>
</feature>
<dbReference type="PANTHER" id="PTHR46732">
    <property type="entry name" value="ATP-DEPENDENT PROTEASE LA (LON) DOMAIN PROTEIN"/>
    <property type="match status" value="1"/>
</dbReference>
<dbReference type="InterPro" id="IPR003111">
    <property type="entry name" value="Lon_prtase_N"/>
</dbReference>
<comment type="caution">
    <text evidence="2">The sequence shown here is derived from an EMBL/GenBank/DDBJ whole genome shotgun (WGS) entry which is preliminary data.</text>
</comment>
<name>A0ABS7YML0_9VIBR</name>
<dbReference type="Pfam" id="PF02190">
    <property type="entry name" value="LON_substr_bdg"/>
    <property type="match status" value="1"/>
</dbReference>